<dbReference type="GeneID" id="93525899"/>
<protein>
    <submittedName>
        <fullName evidence="2">DUF6169 family protein</fullName>
    </submittedName>
</protein>
<dbReference type="InterPro" id="IPR046167">
    <property type="entry name" value="DUF6169"/>
</dbReference>
<accession>A0A173R5V4</accession>
<evidence type="ECO:0000313" key="1">
    <source>
        <dbReference type="EMBL" id="CUM73195.1"/>
    </source>
</evidence>
<organism evidence="1 3">
    <name type="scientific">Parabacteroides distasonis</name>
    <dbReference type="NCBI Taxonomy" id="823"/>
    <lineage>
        <taxon>Bacteria</taxon>
        <taxon>Pseudomonadati</taxon>
        <taxon>Bacteroidota</taxon>
        <taxon>Bacteroidia</taxon>
        <taxon>Bacteroidales</taxon>
        <taxon>Tannerellaceae</taxon>
        <taxon>Parabacteroides</taxon>
    </lineage>
</organism>
<proteinExistence type="predicted"/>
<dbReference type="RefSeq" id="WP_005862747.1">
    <property type="nucleotide sequence ID" value="NZ_CAXSKO010000001.1"/>
</dbReference>
<dbReference type="AlphaFoldDB" id="A0A173R5V4"/>
<gene>
    <name evidence="1" type="ORF">ERS852429_00264</name>
    <name evidence="2" type="ORF">PN612_11410</name>
</gene>
<dbReference type="Proteomes" id="UP000095591">
    <property type="component" value="Unassembled WGS sequence"/>
</dbReference>
<name>A0A173R5V4_PARDI</name>
<reference evidence="2" key="2">
    <citation type="submission" date="2023-01" db="EMBL/GenBank/DDBJ databases">
        <title>Human gut microbiome strain richness.</title>
        <authorList>
            <person name="Chen-Liaw A."/>
        </authorList>
    </citation>
    <scope>NUCLEOTIDE SEQUENCE</scope>
    <source>
        <strain evidence="2">D35st1_E5_D35t1_190705</strain>
    </source>
</reference>
<dbReference type="EMBL" id="CYXP01000001">
    <property type="protein sequence ID" value="CUM73195.1"/>
    <property type="molecule type" value="Genomic_DNA"/>
</dbReference>
<evidence type="ECO:0000313" key="2">
    <source>
        <dbReference type="EMBL" id="MDB9139113.1"/>
    </source>
</evidence>
<dbReference type="Pfam" id="PF19666">
    <property type="entry name" value="DUF6169"/>
    <property type="match status" value="1"/>
</dbReference>
<reference evidence="1 3" key="1">
    <citation type="submission" date="2015-09" db="EMBL/GenBank/DDBJ databases">
        <authorList>
            <consortium name="Pathogen Informatics"/>
        </authorList>
    </citation>
    <scope>NUCLEOTIDE SEQUENCE [LARGE SCALE GENOMIC DNA]</scope>
    <source>
        <strain evidence="1 3">2789STDY5608872</strain>
    </source>
</reference>
<sequence length="161" mass="19135">MESSLPLPYDIVEESDWNYSFKTKHGIVYHAYFIDFSIYHPTFDNVYTFNIEPESDRPHPIDNRIAMTIVSLLRIFFSRNDHAMIMVCDNLDGKEKKRRLLFSKWYSAYNDGSIIKYDASTQIDDYLLYVSIYLNKNNSKRNVLVQAFYELVKNNLYPIDE</sequence>
<dbReference type="Proteomes" id="UP001211522">
    <property type="component" value="Unassembled WGS sequence"/>
</dbReference>
<evidence type="ECO:0000313" key="3">
    <source>
        <dbReference type="Proteomes" id="UP000095591"/>
    </source>
</evidence>
<dbReference type="EMBL" id="JAQMPX010000079">
    <property type="protein sequence ID" value="MDB9139113.1"/>
    <property type="molecule type" value="Genomic_DNA"/>
</dbReference>